<dbReference type="InterPro" id="IPR000210">
    <property type="entry name" value="BTB/POZ_dom"/>
</dbReference>
<evidence type="ECO:0000313" key="9">
    <source>
        <dbReference type="EMBL" id="RWS30574.1"/>
    </source>
</evidence>
<dbReference type="FunFam" id="1.25.40.420:FF:000001">
    <property type="entry name" value="Kelch-like family member 12"/>
    <property type="match status" value="1"/>
</dbReference>
<comment type="pathway">
    <text evidence="1">Protein modification; protein ubiquitination.</text>
</comment>
<evidence type="ECO:0000256" key="3">
    <source>
        <dbReference type="ARBA" id="ARBA00022441"/>
    </source>
</evidence>
<dbReference type="InterPro" id="IPR017096">
    <property type="entry name" value="BTB-kelch_protein"/>
</dbReference>
<dbReference type="Pfam" id="PF00651">
    <property type="entry name" value="BTB"/>
    <property type="match status" value="1"/>
</dbReference>
<dbReference type="PANTHER" id="PTHR24412:SF475">
    <property type="entry name" value="KELCH-LIKE PROTEIN 17"/>
    <property type="match status" value="1"/>
</dbReference>
<dbReference type="PANTHER" id="PTHR24412">
    <property type="entry name" value="KELCH PROTEIN"/>
    <property type="match status" value="1"/>
</dbReference>
<dbReference type="Gene3D" id="2.120.10.80">
    <property type="entry name" value="Kelch-type beta propeller"/>
    <property type="match status" value="1"/>
</dbReference>
<dbReference type="SUPFAM" id="SSF54695">
    <property type="entry name" value="POZ domain"/>
    <property type="match status" value="1"/>
</dbReference>
<dbReference type="InterPro" id="IPR006652">
    <property type="entry name" value="Kelch_1"/>
</dbReference>
<dbReference type="SMART" id="SM00612">
    <property type="entry name" value="Kelch"/>
    <property type="match status" value="6"/>
</dbReference>
<dbReference type="STRING" id="299467.A0A443SST2"/>
<keyword evidence="3" id="KW-0880">Kelch repeat</keyword>
<name>A0A443SST2_9ACAR</name>
<evidence type="ECO:0000259" key="8">
    <source>
        <dbReference type="PROSITE" id="PS50097"/>
    </source>
</evidence>
<dbReference type="EMBL" id="NCKV01000455">
    <property type="protein sequence ID" value="RWS30574.1"/>
    <property type="molecule type" value="Genomic_DNA"/>
</dbReference>
<evidence type="ECO:0000256" key="1">
    <source>
        <dbReference type="ARBA" id="ARBA00004906"/>
    </source>
</evidence>
<dbReference type="PRINTS" id="PR00501">
    <property type="entry name" value="KELCHREPEAT"/>
</dbReference>
<proteinExistence type="predicted"/>
<evidence type="ECO:0000256" key="5">
    <source>
        <dbReference type="ARBA" id="ARBA00022786"/>
    </source>
</evidence>
<keyword evidence="6" id="KW-0009">Actin-binding</keyword>
<dbReference type="Gene3D" id="1.25.40.420">
    <property type="match status" value="1"/>
</dbReference>
<dbReference type="VEuPathDB" id="VectorBase:LDEU001464"/>
<organism evidence="9 10">
    <name type="scientific">Leptotrombidium deliense</name>
    <dbReference type="NCBI Taxonomy" id="299467"/>
    <lineage>
        <taxon>Eukaryota</taxon>
        <taxon>Metazoa</taxon>
        <taxon>Ecdysozoa</taxon>
        <taxon>Arthropoda</taxon>
        <taxon>Chelicerata</taxon>
        <taxon>Arachnida</taxon>
        <taxon>Acari</taxon>
        <taxon>Acariformes</taxon>
        <taxon>Trombidiformes</taxon>
        <taxon>Prostigmata</taxon>
        <taxon>Anystina</taxon>
        <taxon>Parasitengona</taxon>
        <taxon>Trombiculoidea</taxon>
        <taxon>Trombiculidae</taxon>
        <taxon>Leptotrombidium</taxon>
    </lineage>
</organism>
<keyword evidence="10" id="KW-1185">Reference proteome</keyword>
<keyword evidence="5" id="KW-0833">Ubl conjugation pathway</keyword>
<accession>A0A443SST2</accession>
<feature type="domain" description="BTB" evidence="8">
    <location>
        <begin position="45"/>
        <end position="112"/>
    </location>
</feature>
<dbReference type="FunFam" id="3.30.710.10:FF:000001">
    <property type="entry name" value="Kelch-like family member 20"/>
    <property type="match status" value="1"/>
</dbReference>
<gene>
    <name evidence="9" type="ORF">B4U80_07580</name>
</gene>
<dbReference type="SMART" id="SM00225">
    <property type="entry name" value="BTB"/>
    <property type="match status" value="1"/>
</dbReference>
<dbReference type="Gene3D" id="3.30.710.10">
    <property type="entry name" value="Potassium Channel Kv1.1, Chain A"/>
    <property type="match status" value="1"/>
</dbReference>
<dbReference type="Pfam" id="PF24681">
    <property type="entry name" value="Kelch_KLHDC2_KLHL20_DRC7"/>
    <property type="match status" value="1"/>
</dbReference>
<dbReference type="SMART" id="SM00875">
    <property type="entry name" value="BACK"/>
    <property type="match status" value="1"/>
</dbReference>
<dbReference type="OrthoDB" id="45365at2759"/>
<sequence length="593" mass="66660">METSEYLESLPTNGTRLQQINYVNTNHLRNCFAAMNEMRKSGQLCDVSLEVNNCKIKAHRLVLSATSAYFNAMFNSEMAEKSKSVIILHDIDFNALTLLIEYSYTGEIMICEENVQSLLPAASLLQISSVREACCKFLLRQLHPSNCLGIRHFADAHSCEELHQTSHKYALENFPEVVLTEEFLDLPYCEVENLISSDQLNVTTEECVYNAVMNWIKHDLKKREHFLGSILQHVRLPLTTRNFLLSKVSEEPLIQGNQQGKDLLIEAMKYHLSPEHRKSMTSIRTQLRKPDGLRSYLFSVGGGSLFAIHNECEFYNPTTDRWIPFAATKERRSRAGVVGLNRFLFAIGGYNGTKDMSSGEHYDPLTNCWRAITNMGTKRSCLGAAALNGLIYVAGGYDGASCLNSVERFDPLVATWSSLPAMETRRRYCRLSILDGCLFAVGGYDGSNYQSSMERLDPREGKWYNMPSMINRRSSCGIATLDNMLYVVGGNDGSLCMCSVERFNLLRNSWEPVTPMHSRRSTHEVVEADGYLYAIGGNDGSSSLNTVERYEPHANKWTLISSMMLRRSSVGAAALECPNLEAIILPKVEVVLN</sequence>
<protein>
    <recommendedName>
        <fullName evidence="2">Kelch-like protein diablo</fullName>
    </recommendedName>
</protein>
<dbReference type="PIRSF" id="PIRSF037037">
    <property type="entry name" value="Kelch-like_protein_gigaxonin"/>
    <property type="match status" value="1"/>
</dbReference>
<dbReference type="Proteomes" id="UP000288716">
    <property type="component" value="Unassembled WGS sequence"/>
</dbReference>
<dbReference type="Pfam" id="PF07707">
    <property type="entry name" value="BACK"/>
    <property type="match status" value="1"/>
</dbReference>
<dbReference type="InterPro" id="IPR011333">
    <property type="entry name" value="SKP1/BTB/POZ_sf"/>
</dbReference>
<dbReference type="Pfam" id="PF01344">
    <property type="entry name" value="Kelch_1"/>
    <property type="match status" value="1"/>
</dbReference>
<reference evidence="9 10" key="1">
    <citation type="journal article" date="2018" name="Gigascience">
        <title>Genomes of trombidid mites reveal novel predicted allergens and laterally-transferred genes associated with secondary metabolism.</title>
        <authorList>
            <person name="Dong X."/>
            <person name="Chaisiri K."/>
            <person name="Xia D."/>
            <person name="Armstrong S.D."/>
            <person name="Fang Y."/>
            <person name="Donnelly M.J."/>
            <person name="Kadowaki T."/>
            <person name="McGarry J.W."/>
            <person name="Darby A.C."/>
            <person name="Makepeace B.L."/>
        </authorList>
    </citation>
    <scope>NUCLEOTIDE SEQUENCE [LARGE SCALE GENOMIC DNA]</scope>
    <source>
        <strain evidence="9">UoL-UT</strain>
    </source>
</reference>
<evidence type="ECO:0000313" key="10">
    <source>
        <dbReference type="Proteomes" id="UP000288716"/>
    </source>
</evidence>
<dbReference type="GO" id="GO:0016567">
    <property type="term" value="P:protein ubiquitination"/>
    <property type="evidence" value="ECO:0007669"/>
    <property type="project" value="UniProtKB-UniPathway"/>
</dbReference>
<evidence type="ECO:0000256" key="2">
    <source>
        <dbReference type="ARBA" id="ARBA00013699"/>
    </source>
</evidence>
<evidence type="ECO:0000256" key="4">
    <source>
        <dbReference type="ARBA" id="ARBA00022737"/>
    </source>
</evidence>
<keyword evidence="4" id="KW-0677">Repeat</keyword>
<comment type="function">
    <text evidence="7">Probable substrate-specific adapter of an E3 ubiquitin-protein ligase complex which mediates the ubiquitination and subsequent proteasomal degradation of target proteins. May have a role in synapse differentiation and growth.</text>
</comment>
<dbReference type="UniPathway" id="UPA00143"/>
<comment type="caution">
    <text evidence="9">The sequence shown here is derived from an EMBL/GenBank/DDBJ whole genome shotgun (WGS) entry which is preliminary data.</text>
</comment>
<dbReference type="InterPro" id="IPR015915">
    <property type="entry name" value="Kelch-typ_b-propeller"/>
</dbReference>
<evidence type="ECO:0000256" key="6">
    <source>
        <dbReference type="ARBA" id="ARBA00023203"/>
    </source>
</evidence>
<evidence type="ECO:0000256" key="7">
    <source>
        <dbReference type="ARBA" id="ARBA00043912"/>
    </source>
</evidence>
<dbReference type="GO" id="GO:0003779">
    <property type="term" value="F:actin binding"/>
    <property type="evidence" value="ECO:0007669"/>
    <property type="project" value="UniProtKB-KW"/>
</dbReference>
<dbReference type="InterPro" id="IPR011705">
    <property type="entry name" value="BACK"/>
</dbReference>
<dbReference type="SUPFAM" id="SSF117281">
    <property type="entry name" value="Kelch motif"/>
    <property type="match status" value="1"/>
</dbReference>
<dbReference type="AlphaFoldDB" id="A0A443SST2"/>
<dbReference type="PROSITE" id="PS50097">
    <property type="entry name" value="BTB"/>
    <property type="match status" value="1"/>
</dbReference>